<proteinExistence type="predicted"/>
<evidence type="ECO:0000256" key="2">
    <source>
        <dbReference type="SAM" id="Phobius"/>
    </source>
</evidence>
<keyword evidence="2" id="KW-0812">Transmembrane</keyword>
<evidence type="ECO:0000256" key="1">
    <source>
        <dbReference type="SAM" id="MobiDB-lite"/>
    </source>
</evidence>
<feature type="compositionally biased region" description="Low complexity" evidence="1">
    <location>
        <begin position="1"/>
        <end position="18"/>
    </location>
</feature>
<feature type="transmembrane region" description="Helical" evidence="2">
    <location>
        <begin position="88"/>
        <end position="109"/>
    </location>
</feature>
<feature type="region of interest" description="Disordered" evidence="1">
    <location>
        <begin position="1"/>
        <end position="23"/>
    </location>
</feature>
<feature type="transmembrane region" description="Helical" evidence="2">
    <location>
        <begin position="121"/>
        <end position="140"/>
    </location>
</feature>
<dbReference type="RefSeq" id="WP_188486734.1">
    <property type="nucleotide sequence ID" value="NZ_BMCS01000001.1"/>
</dbReference>
<accession>A0ABQ1U918</accession>
<organism evidence="3 4">
    <name type="scientific">Williamsia phyllosphaerae</name>
    <dbReference type="NCBI Taxonomy" id="885042"/>
    <lineage>
        <taxon>Bacteria</taxon>
        <taxon>Bacillati</taxon>
        <taxon>Actinomycetota</taxon>
        <taxon>Actinomycetes</taxon>
        <taxon>Mycobacteriales</taxon>
        <taxon>Nocardiaceae</taxon>
        <taxon>Williamsia</taxon>
    </lineage>
</organism>
<reference evidence="4" key="1">
    <citation type="journal article" date="2019" name="Int. J. Syst. Evol. Microbiol.">
        <title>The Global Catalogue of Microorganisms (GCM) 10K type strain sequencing project: providing services to taxonomists for standard genome sequencing and annotation.</title>
        <authorList>
            <consortium name="The Broad Institute Genomics Platform"/>
            <consortium name="The Broad Institute Genome Sequencing Center for Infectious Disease"/>
            <person name="Wu L."/>
            <person name="Ma J."/>
        </authorList>
    </citation>
    <scope>NUCLEOTIDE SEQUENCE [LARGE SCALE GENOMIC DNA]</scope>
    <source>
        <strain evidence="4">CCM 7855</strain>
    </source>
</reference>
<dbReference type="EMBL" id="BMCS01000001">
    <property type="protein sequence ID" value="GGF12624.1"/>
    <property type="molecule type" value="Genomic_DNA"/>
</dbReference>
<keyword evidence="2" id="KW-1133">Transmembrane helix</keyword>
<feature type="transmembrane region" description="Helical" evidence="2">
    <location>
        <begin position="152"/>
        <end position="174"/>
    </location>
</feature>
<keyword evidence="2" id="KW-0472">Membrane</keyword>
<name>A0ABQ1U918_9NOCA</name>
<protein>
    <submittedName>
        <fullName evidence="3">Uncharacterized protein</fullName>
    </submittedName>
</protein>
<sequence length="184" mass="19407">MSPDQPQRPARPARPQIAVTPMREPVSDDRPRIIDLGVLAWVLTLIALAATSALVAIRQSEVRSELTRSLAADNASASADEVKTAVDIAMIAAGAIALVIVLLALYGCIRIRDRIPGGRTTLTTVGVVTVVGAIAFWTVVEPARDLLSPVVGWSPFVVAALAAIATGVMFVPSVGRWLRAAPKR</sequence>
<evidence type="ECO:0000313" key="3">
    <source>
        <dbReference type="EMBL" id="GGF12624.1"/>
    </source>
</evidence>
<gene>
    <name evidence="3" type="ORF">GCM10007298_05680</name>
</gene>
<keyword evidence="4" id="KW-1185">Reference proteome</keyword>
<dbReference type="Proteomes" id="UP000632454">
    <property type="component" value="Unassembled WGS sequence"/>
</dbReference>
<comment type="caution">
    <text evidence="3">The sequence shown here is derived from an EMBL/GenBank/DDBJ whole genome shotgun (WGS) entry which is preliminary data.</text>
</comment>
<evidence type="ECO:0000313" key="4">
    <source>
        <dbReference type="Proteomes" id="UP000632454"/>
    </source>
</evidence>
<feature type="transmembrane region" description="Helical" evidence="2">
    <location>
        <begin position="33"/>
        <end position="57"/>
    </location>
</feature>